<reference evidence="2" key="1">
    <citation type="submission" date="2021-02" db="EMBL/GenBank/DDBJ databases">
        <authorList>
            <person name="Dougan E. K."/>
            <person name="Rhodes N."/>
            <person name="Thang M."/>
            <person name="Chan C."/>
        </authorList>
    </citation>
    <scope>NUCLEOTIDE SEQUENCE</scope>
</reference>
<evidence type="ECO:0000259" key="1">
    <source>
        <dbReference type="SMART" id="SM00849"/>
    </source>
</evidence>
<dbReference type="Pfam" id="PF00753">
    <property type="entry name" value="Lactamase_B"/>
    <property type="match status" value="1"/>
</dbReference>
<protein>
    <submittedName>
        <fullName evidence="2">MBLAC2 protein</fullName>
    </submittedName>
</protein>
<accession>A0A812W1Z7</accession>
<keyword evidence="3" id="KW-1185">Reference proteome</keyword>
<name>A0A812W1Z7_SYMPI</name>
<dbReference type="AlphaFoldDB" id="A0A812W1Z7"/>
<comment type="caution">
    <text evidence="2">The sequence shown here is derived from an EMBL/GenBank/DDBJ whole genome shotgun (WGS) entry which is preliminary data.</text>
</comment>
<evidence type="ECO:0000313" key="3">
    <source>
        <dbReference type="Proteomes" id="UP000649617"/>
    </source>
</evidence>
<dbReference type="InterPro" id="IPR036866">
    <property type="entry name" value="RibonucZ/Hydroxyglut_hydro"/>
</dbReference>
<dbReference type="SMART" id="SM00849">
    <property type="entry name" value="Lactamase_B"/>
    <property type="match status" value="1"/>
</dbReference>
<dbReference type="EMBL" id="CAJNIZ010043526">
    <property type="protein sequence ID" value="CAE7662313.1"/>
    <property type="molecule type" value="Genomic_DNA"/>
</dbReference>
<dbReference type="InterPro" id="IPR050855">
    <property type="entry name" value="NDM-1-like"/>
</dbReference>
<dbReference type="SUPFAM" id="SSF52047">
    <property type="entry name" value="RNI-like"/>
    <property type="match status" value="1"/>
</dbReference>
<dbReference type="InterPro" id="IPR001279">
    <property type="entry name" value="Metallo-B-lactamas"/>
</dbReference>
<dbReference type="InterPro" id="IPR032675">
    <property type="entry name" value="LRR_dom_sf"/>
</dbReference>
<proteinExistence type="predicted"/>
<sequence>MQESVTRRVTVTRNRDPVVADFMGFPDFGRLQLASAGPHAAMVDRWEDMLGNLCGAGTQKYSHALDLSFFSLKGPLGFGETLIVSQHVMTLHSRATKHAKGTVLTLSRVQDMIGMLLGQVTVLHIEMHDDNRECSVSLAAHLPEKRSLVQVVANGVSDAGLKVFGENLPKQLTSLHVDFGQNLTDAGVKALTEALPKQLTSLHVDLSWKRLKAFGENLPKQLTSLHVDFRDNMNFTDAGLKGFGETAGARLCRMNCGDEGGNFTDSGMNASEEILPQQHKTKDIQQRIHRCWLAMVDFKKDCNMHHYTEEREGHMAKLQLDDLVPTPAAELPNGNGHVFGKHGFNWLVVVEADRFGGEQPHMYVILGPKKAVVIDTGCDTANFCDFLSSLRELEGKEFQVNTHIHYDHIMGNYGFCAPGGRGLRRGCRSLLAWSRNQRFSQNWQETSLQGMVGADISNFCVTDWLEEGQRIYLDDENPTDAESLEVLFTPGHTPDSISLYYPAENRIFTGDLIYPGNIFLFLPGSKLEEFQESLHKLHGFLGTKPAGVLLGCGHITPSLKAEKLDELHELLSALRQGEAKGRQTRSPYCSEPVTSFQTPCFTLMCRSADVPAAT</sequence>
<feature type="domain" description="Metallo-beta-lactamase" evidence="1">
    <location>
        <begin position="359"/>
        <end position="554"/>
    </location>
</feature>
<dbReference type="PANTHER" id="PTHR42951">
    <property type="entry name" value="METALLO-BETA-LACTAMASE DOMAIN-CONTAINING"/>
    <property type="match status" value="1"/>
</dbReference>
<dbReference type="SUPFAM" id="SSF56281">
    <property type="entry name" value="Metallo-hydrolase/oxidoreductase"/>
    <property type="match status" value="1"/>
</dbReference>
<dbReference type="OrthoDB" id="3341310at2759"/>
<dbReference type="Proteomes" id="UP000649617">
    <property type="component" value="Unassembled WGS sequence"/>
</dbReference>
<dbReference type="PANTHER" id="PTHR42951:SF4">
    <property type="entry name" value="ACYL-COENZYME A THIOESTERASE MBLAC2"/>
    <property type="match status" value="1"/>
</dbReference>
<gene>
    <name evidence="2" type="primary">MBLAC2</name>
    <name evidence="2" type="ORF">SPIL2461_LOCUS18011</name>
</gene>
<evidence type="ECO:0000313" key="2">
    <source>
        <dbReference type="EMBL" id="CAE7662313.1"/>
    </source>
</evidence>
<dbReference type="Gene3D" id="3.60.15.10">
    <property type="entry name" value="Ribonuclease Z/Hydroxyacylglutathione hydrolase-like"/>
    <property type="match status" value="1"/>
</dbReference>
<organism evidence="2 3">
    <name type="scientific">Symbiodinium pilosum</name>
    <name type="common">Dinoflagellate</name>
    <dbReference type="NCBI Taxonomy" id="2952"/>
    <lineage>
        <taxon>Eukaryota</taxon>
        <taxon>Sar</taxon>
        <taxon>Alveolata</taxon>
        <taxon>Dinophyceae</taxon>
        <taxon>Suessiales</taxon>
        <taxon>Symbiodiniaceae</taxon>
        <taxon>Symbiodinium</taxon>
    </lineage>
</organism>
<dbReference type="Gene3D" id="3.80.10.10">
    <property type="entry name" value="Ribonuclease Inhibitor"/>
    <property type="match status" value="1"/>
</dbReference>